<evidence type="ECO:0000313" key="1">
    <source>
        <dbReference type="EMBL" id="KIE47502.1"/>
    </source>
</evidence>
<organism evidence="1 2">
    <name type="scientific">Clostridium argentinense CDC 2741</name>
    <dbReference type="NCBI Taxonomy" id="1418104"/>
    <lineage>
        <taxon>Bacteria</taxon>
        <taxon>Bacillati</taxon>
        <taxon>Bacillota</taxon>
        <taxon>Clostridia</taxon>
        <taxon>Eubacteriales</taxon>
        <taxon>Clostridiaceae</taxon>
        <taxon>Clostridium</taxon>
    </lineage>
</organism>
<protein>
    <submittedName>
        <fullName evidence="1">Putative site-specific recombinase/integrase domain protein</fullName>
    </submittedName>
</protein>
<name>A0A0C1R248_9CLOT</name>
<keyword evidence="2" id="KW-1185">Reference proteome</keyword>
<comment type="caution">
    <text evidence="1">The sequence shown here is derived from an EMBL/GenBank/DDBJ whole genome shotgun (WGS) entry which is preliminary data.</text>
</comment>
<accession>A0A0C1R248</accession>
<proteinExistence type="predicted"/>
<gene>
    <name evidence="1" type="ORF">U732_3089</name>
</gene>
<reference evidence="1 2" key="1">
    <citation type="journal article" date="2015" name="Infect. Genet. Evol.">
        <title>Genomic sequences of six botulinum neurotoxin-producing strains representing three clostridial species illustrate the mobility and diversity of botulinum neurotoxin genes.</title>
        <authorList>
            <person name="Smith T.J."/>
            <person name="Hill K.K."/>
            <person name="Xie G."/>
            <person name="Foley B.T."/>
            <person name="Williamson C.H."/>
            <person name="Foster J.T."/>
            <person name="Johnson S.L."/>
            <person name="Chertkov O."/>
            <person name="Teshima H."/>
            <person name="Gibbons H.S."/>
            <person name="Johnsky L.A."/>
            <person name="Karavis M.A."/>
            <person name="Smith L.A."/>
        </authorList>
    </citation>
    <scope>NUCLEOTIDE SEQUENCE [LARGE SCALE GENOMIC DNA]</scope>
    <source>
        <strain evidence="1 2">CDC 2741</strain>
    </source>
</reference>
<dbReference type="Proteomes" id="UP000031366">
    <property type="component" value="Unassembled WGS sequence"/>
</dbReference>
<dbReference type="AlphaFoldDB" id="A0A0C1R248"/>
<sequence>MCQIIEDFKISLIEDSKSSKIIENNTYDIKVFI</sequence>
<dbReference type="EMBL" id="AYSO01000014">
    <property type="protein sequence ID" value="KIE47502.1"/>
    <property type="molecule type" value="Genomic_DNA"/>
</dbReference>
<evidence type="ECO:0000313" key="2">
    <source>
        <dbReference type="Proteomes" id="UP000031366"/>
    </source>
</evidence>